<gene>
    <name evidence="16" type="primary">thiDE</name>
    <name evidence="13" type="synonym">thiE</name>
    <name evidence="16" type="ORF">Llan_1589</name>
</gene>
<evidence type="ECO:0000256" key="11">
    <source>
        <dbReference type="ARBA" id="ARBA00047851"/>
    </source>
</evidence>
<evidence type="ECO:0000256" key="9">
    <source>
        <dbReference type="ARBA" id="ARBA00023268"/>
    </source>
</evidence>
<dbReference type="GO" id="GO:0009229">
    <property type="term" value="P:thiamine diphosphate biosynthetic process"/>
    <property type="evidence" value="ECO:0007669"/>
    <property type="project" value="UniProtKB-UniRule"/>
</dbReference>
<dbReference type="GO" id="GO:0000287">
    <property type="term" value="F:magnesium ion binding"/>
    <property type="evidence" value="ECO:0007669"/>
    <property type="project" value="UniProtKB-UniRule"/>
</dbReference>
<evidence type="ECO:0000259" key="14">
    <source>
        <dbReference type="Pfam" id="PF02581"/>
    </source>
</evidence>
<dbReference type="EC" id="2.5.1.3" evidence="13"/>
<evidence type="ECO:0000256" key="5">
    <source>
        <dbReference type="ARBA" id="ARBA00022777"/>
    </source>
</evidence>
<feature type="binding site" evidence="13">
    <location>
        <position position="364"/>
    </location>
    <ligand>
        <name>Mg(2+)</name>
        <dbReference type="ChEBI" id="CHEBI:18420"/>
    </ligand>
</feature>
<name>A0A0W0VMQ9_9GAMM</name>
<comment type="catalytic activity">
    <reaction evidence="10 13">
        <text>4-methyl-5-(2-phosphooxyethyl)-thiazole + 4-amino-2-methyl-5-(diphosphooxymethyl)pyrimidine + H(+) = thiamine phosphate + diphosphate</text>
        <dbReference type="Rhea" id="RHEA:22328"/>
        <dbReference type="ChEBI" id="CHEBI:15378"/>
        <dbReference type="ChEBI" id="CHEBI:33019"/>
        <dbReference type="ChEBI" id="CHEBI:37575"/>
        <dbReference type="ChEBI" id="CHEBI:57841"/>
        <dbReference type="ChEBI" id="CHEBI:58296"/>
        <dbReference type="EC" id="2.5.1.3"/>
    </reaction>
</comment>
<dbReference type="RefSeq" id="WP_065236361.1">
    <property type="nucleotide sequence ID" value="NZ_CAAAJD010000028.1"/>
</dbReference>
<evidence type="ECO:0000256" key="7">
    <source>
        <dbReference type="ARBA" id="ARBA00022842"/>
    </source>
</evidence>
<dbReference type="GO" id="GO:0005829">
    <property type="term" value="C:cytosol"/>
    <property type="evidence" value="ECO:0007669"/>
    <property type="project" value="TreeGrafter"/>
</dbReference>
<feature type="domain" description="Thiamine phosphate synthase/TenI" evidence="14">
    <location>
        <begin position="297"/>
        <end position="463"/>
    </location>
</feature>
<proteinExistence type="inferred from homology"/>
<dbReference type="GO" id="GO:0009228">
    <property type="term" value="P:thiamine biosynthetic process"/>
    <property type="evidence" value="ECO:0007669"/>
    <property type="project" value="UniProtKB-KW"/>
</dbReference>
<dbReference type="OrthoDB" id="9789949at2"/>
<dbReference type="NCBIfam" id="NF002904">
    <property type="entry name" value="PRK03512.1"/>
    <property type="match status" value="1"/>
</dbReference>
<comment type="catalytic activity">
    <reaction evidence="11 13">
        <text>2-(2-carboxy-4-methylthiazol-5-yl)ethyl phosphate + 4-amino-2-methyl-5-(diphosphooxymethyl)pyrimidine + 2 H(+) = thiamine phosphate + CO2 + diphosphate</text>
        <dbReference type="Rhea" id="RHEA:47848"/>
        <dbReference type="ChEBI" id="CHEBI:15378"/>
        <dbReference type="ChEBI" id="CHEBI:16526"/>
        <dbReference type="ChEBI" id="CHEBI:33019"/>
        <dbReference type="ChEBI" id="CHEBI:37575"/>
        <dbReference type="ChEBI" id="CHEBI:57841"/>
        <dbReference type="ChEBI" id="CHEBI:62890"/>
        <dbReference type="EC" id="2.5.1.3"/>
    </reaction>
</comment>
<keyword evidence="5 16" id="KW-0418">Kinase</keyword>
<evidence type="ECO:0000256" key="2">
    <source>
        <dbReference type="ARBA" id="ARBA00022679"/>
    </source>
</evidence>
<keyword evidence="6" id="KW-0067">ATP-binding</keyword>
<dbReference type="InterPro" id="IPR036206">
    <property type="entry name" value="ThiamineP_synth_sf"/>
</dbReference>
<dbReference type="GO" id="GO:0004789">
    <property type="term" value="F:thiamine-phosphate diphosphorylase activity"/>
    <property type="evidence" value="ECO:0007669"/>
    <property type="project" value="UniProtKB-UniRule"/>
</dbReference>
<comment type="similarity">
    <text evidence="13">Belongs to the thiamine-phosphate synthase family.</text>
</comment>
<feature type="binding site" evidence="13">
    <location>
        <position position="440"/>
    </location>
    <ligand>
        <name>2-[(2R,5Z)-2-carboxy-4-methylthiazol-5(2H)-ylidene]ethyl phosphate</name>
        <dbReference type="ChEBI" id="CHEBI:62899"/>
    </ligand>
</feature>
<dbReference type="UniPathway" id="UPA00060">
    <property type="reaction ID" value="UER00138"/>
</dbReference>
<evidence type="ECO:0000256" key="13">
    <source>
        <dbReference type="HAMAP-Rule" id="MF_00097"/>
    </source>
</evidence>
<dbReference type="InterPro" id="IPR013749">
    <property type="entry name" value="PM/HMP-P_kinase-1"/>
</dbReference>
<dbReference type="HAMAP" id="MF_00097">
    <property type="entry name" value="TMP_synthase"/>
    <property type="match status" value="1"/>
</dbReference>
<protein>
    <recommendedName>
        <fullName evidence="13">Thiamine-phosphate synthase</fullName>
        <shortName evidence="13">TP synthase</shortName>
        <shortName evidence="13">TPS</shortName>
        <ecNumber evidence="13">2.5.1.3</ecNumber>
    </recommendedName>
    <alternativeName>
        <fullName evidence="13">Thiamine-phosphate pyrophosphorylase</fullName>
        <shortName evidence="13">TMP pyrophosphorylase</shortName>
        <shortName evidence="13">TMP-PPase</shortName>
    </alternativeName>
</protein>
<dbReference type="SUPFAM" id="SSF51391">
    <property type="entry name" value="Thiamin phosphate synthase"/>
    <property type="match status" value="1"/>
</dbReference>
<dbReference type="Pfam" id="PF02581">
    <property type="entry name" value="TMP-TENI"/>
    <property type="match status" value="1"/>
</dbReference>
<comment type="function">
    <text evidence="13">Condenses 4-methyl-5-(beta-hydroxyethyl)thiazole monophosphate (THZ-P) and 2-methyl-4-amino-5-hydroxymethyl pyrimidine pyrophosphate (HMP-PP) to form thiamine monophosphate (TMP).</text>
</comment>
<feature type="binding site" evidence="13">
    <location>
        <begin position="409"/>
        <end position="411"/>
    </location>
    <ligand>
        <name>2-[(2R,5Z)-2-carboxy-4-methylthiazol-5(2H)-ylidene]ethyl phosphate</name>
        <dbReference type="ChEBI" id="CHEBI:62899"/>
    </ligand>
</feature>
<dbReference type="Pfam" id="PF08543">
    <property type="entry name" value="Phos_pyr_kin"/>
    <property type="match status" value="1"/>
</dbReference>
<evidence type="ECO:0000256" key="1">
    <source>
        <dbReference type="ARBA" id="ARBA00005165"/>
    </source>
</evidence>
<dbReference type="PANTHER" id="PTHR20858:SF17">
    <property type="entry name" value="HYDROXYMETHYLPYRIMIDINE_PHOSPHOMETHYLPYRIMIDINE KINASE THI20-RELATED"/>
    <property type="match status" value="1"/>
</dbReference>
<comment type="catalytic activity">
    <reaction evidence="12 13">
        <text>2-[(2R,5Z)-2-carboxy-4-methylthiazol-5(2H)-ylidene]ethyl phosphate + 4-amino-2-methyl-5-(diphosphooxymethyl)pyrimidine + 2 H(+) = thiamine phosphate + CO2 + diphosphate</text>
        <dbReference type="Rhea" id="RHEA:47844"/>
        <dbReference type="ChEBI" id="CHEBI:15378"/>
        <dbReference type="ChEBI" id="CHEBI:16526"/>
        <dbReference type="ChEBI" id="CHEBI:33019"/>
        <dbReference type="ChEBI" id="CHEBI:37575"/>
        <dbReference type="ChEBI" id="CHEBI:57841"/>
        <dbReference type="ChEBI" id="CHEBI:62899"/>
        <dbReference type="EC" id="2.5.1.3"/>
    </reaction>
</comment>
<dbReference type="InterPro" id="IPR034291">
    <property type="entry name" value="TMP_synthase"/>
</dbReference>
<comment type="caution">
    <text evidence="16">The sequence shown here is derived from an EMBL/GenBank/DDBJ whole genome shotgun (WGS) entry which is preliminary data.</text>
</comment>
<keyword evidence="17" id="KW-1185">Reference proteome</keyword>
<dbReference type="Gene3D" id="3.20.20.70">
    <property type="entry name" value="Aldolase class I"/>
    <property type="match status" value="1"/>
</dbReference>
<dbReference type="GO" id="GO:0008902">
    <property type="term" value="F:hydroxymethylpyrimidine kinase activity"/>
    <property type="evidence" value="ECO:0007669"/>
    <property type="project" value="TreeGrafter"/>
</dbReference>
<evidence type="ECO:0000256" key="12">
    <source>
        <dbReference type="ARBA" id="ARBA00047883"/>
    </source>
</evidence>
<dbReference type="EMBL" id="LNYI01000032">
    <property type="protein sequence ID" value="KTD21426.1"/>
    <property type="molecule type" value="Genomic_DNA"/>
</dbReference>
<dbReference type="PANTHER" id="PTHR20858">
    <property type="entry name" value="PHOSPHOMETHYLPYRIMIDINE KINASE"/>
    <property type="match status" value="1"/>
</dbReference>
<dbReference type="GO" id="GO:0005524">
    <property type="term" value="F:ATP binding"/>
    <property type="evidence" value="ECO:0007669"/>
    <property type="project" value="UniProtKB-KW"/>
</dbReference>
<organism evidence="16 17">
    <name type="scientific">Legionella lansingensis</name>
    <dbReference type="NCBI Taxonomy" id="45067"/>
    <lineage>
        <taxon>Bacteria</taxon>
        <taxon>Pseudomonadati</taxon>
        <taxon>Pseudomonadota</taxon>
        <taxon>Gammaproteobacteria</taxon>
        <taxon>Legionellales</taxon>
        <taxon>Legionellaceae</taxon>
        <taxon>Legionella</taxon>
    </lineage>
</organism>
<dbReference type="PATRIC" id="fig|45067.4.peg.1666"/>
<sequence>MRTVWTIAGLDPSGCAGIHTDIQTIWGLGLRACSITTALTAQNAHHVSAIEYVSAEHVANQLATLTAYTKPLAIKIGMLGASAANEVLLSFLARYDGNVVLDPVIQATSGTPLYPADLKTYLADLRRFFPFVDILTPNKMEAELLLNRSLSSYTDIEEAAHELIHLGIKNILLKGGHVKDNAFSQDYWTNGKESFWLSNKRYPIAHYRGTGCTLSSAIAAALALGHDIKDAIVIAHMYTHRGIRLAHRIDKTIAMLFHANWPEEEWDLPYLSSSPLKAEPKKFNACADLGLYPVVDSIAWLEKLLPLGVKTIQLRIKDRRAGFEKEIHNSIALAKKYKAKLFINDYWELAIHYGAENIHLGQEDLQSADLEKIHHAGLQLGISTHCYHEVARAHAIGPSYLACGPIYSTTSKIMPFSPQGLEQLKRWRRTLNYPLVAIGGINQERLPVVLATGVEGIALISAITKAQNPALATQQLLALVNTHKKTLLSAQEVSHAHS</sequence>
<keyword evidence="9" id="KW-0511">Multifunctional enzyme</keyword>
<dbReference type="SUPFAM" id="SSF53613">
    <property type="entry name" value="Ribokinase-like"/>
    <property type="match status" value="1"/>
</dbReference>
<reference evidence="16 17" key="1">
    <citation type="submission" date="2015-11" db="EMBL/GenBank/DDBJ databases">
        <title>Genomic analysis of 38 Legionella species identifies large and diverse effector repertoires.</title>
        <authorList>
            <person name="Burstein D."/>
            <person name="Amaro F."/>
            <person name="Zusman T."/>
            <person name="Lifshitz Z."/>
            <person name="Cohen O."/>
            <person name="Gilbert J.A."/>
            <person name="Pupko T."/>
            <person name="Shuman H.A."/>
            <person name="Segal G."/>
        </authorList>
    </citation>
    <scope>NUCLEOTIDE SEQUENCE [LARGE SCALE GENOMIC DNA]</scope>
    <source>
        <strain evidence="16 17">ATCC 49751</strain>
    </source>
</reference>
<dbReference type="CDD" id="cd01169">
    <property type="entry name" value="HMPP_kinase"/>
    <property type="match status" value="1"/>
</dbReference>
<feature type="binding site" evidence="13">
    <location>
        <position position="412"/>
    </location>
    <ligand>
        <name>4-amino-2-methyl-5-(diphosphooxymethyl)pyrimidine</name>
        <dbReference type="ChEBI" id="CHEBI:57841"/>
    </ligand>
</feature>
<dbReference type="AlphaFoldDB" id="A0A0W0VMQ9"/>
<keyword evidence="8 13" id="KW-0784">Thiamine biosynthesis</keyword>
<dbReference type="NCBIfam" id="TIGR00693">
    <property type="entry name" value="thiE"/>
    <property type="match status" value="1"/>
</dbReference>
<keyword evidence="2 13" id="KW-0808">Transferase</keyword>
<evidence type="ECO:0000313" key="17">
    <source>
        <dbReference type="Proteomes" id="UP000054869"/>
    </source>
</evidence>
<feature type="binding site" evidence="13">
    <location>
        <position position="344"/>
    </location>
    <ligand>
        <name>4-amino-2-methyl-5-(diphosphooxymethyl)pyrimidine</name>
        <dbReference type="ChEBI" id="CHEBI:57841"/>
    </ligand>
</feature>
<dbReference type="Gene3D" id="3.40.1190.20">
    <property type="match status" value="1"/>
</dbReference>
<dbReference type="CDD" id="cd00564">
    <property type="entry name" value="TMP_TenI"/>
    <property type="match status" value="1"/>
</dbReference>
<feature type="binding site" evidence="13">
    <location>
        <begin position="313"/>
        <end position="317"/>
    </location>
    <ligand>
        <name>4-amino-2-methyl-5-(diphosphooxymethyl)pyrimidine</name>
        <dbReference type="ChEBI" id="CHEBI:57841"/>
    </ligand>
</feature>
<dbReference type="GO" id="GO:0008972">
    <property type="term" value="F:phosphomethylpyrimidine kinase activity"/>
    <property type="evidence" value="ECO:0007669"/>
    <property type="project" value="InterPro"/>
</dbReference>
<evidence type="ECO:0000259" key="15">
    <source>
        <dbReference type="Pfam" id="PF08543"/>
    </source>
</evidence>
<dbReference type="InterPro" id="IPR013785">
    <property type="entry name" value="Aldolase_TIM"/>
</dbReference>
<comment type="cofactor">
    <cofactor evidence="13">
        <name>Mg(2+)</name>
        <dbReference type="ChEBI" id="CHEBI:18420"/>
    </cofactor>
    <text evidence="13">Binds 1 Mg(2+) ion per subunit.</text>
</comment>
<evidence type="ECO:0000256" key="4">
    <source>
        <dbReference type="ARBA" id="ARBA00022741"/>
    </source>
</evidence>
<dbReference type="InterPro" id="IPR022998">
    <property type="entry name" value="ThiamineP_synth_TenI"/>
</dbReference>
<dbReference type="eggNOG" id="COG0351">
    <property type="taxonomic scope" value="Bacteria"/>
</dbReference>
<dbReference type="Proteomes" id="UP000054869">
    <property type="component" value="Unassembled WGS sequence"/>
</dbReference>
<feature type="binding site" evidence="13">
    <location>
        <begin position="460"/>
        <end position="461"/>
    </location>
    <ligand>
        <name>2-[(2R,5Z)-2-carboxy-4-methylthiazol-5(2H)-ylidene]ethyl phosphate</name>
        <dbReference type="ChEBI" id="CHEBI:62899"/>
    </ligand>
</feature>
<evidence type="ECO:0000313" key="16">
    <source>
        <dbReference type="EMBL" id="KTD21426.1"/>
    </source>
</evidence>
<dbReference type="STRING" id="45067.Llan_1589"/>
<feature type="binding site" evidence="13">
    <location>
        <position position="345"/>
    </location>
    <ligand>
        <name>Mg(2+)</name>
        <dbReference type="ChEBI" id="CHEBI:18420"/>
    </ligand>
</feature>
<dbReference type="FunFam" id="3.20.20.70:FF:000064">
    <property type="entry name" value="Thiamine-phosphate synthase"/>
    <property type="match status" value="1"/>
</dbReference>
<feature type="binding site" evidence="13">
    <location>
        <position position="383"/>
    </location>
    <ligand>
        <name>4-amino-2-methyl-5-(diphosphooxymethyl)pyrimidine</name>
        <dbReference type="ChEBI" id="CHEBI:57841"/>
    </ligand>
</feature>
<evidence type="ECO:0000256" key="8">
    <source>
        <dbReference type="ARBA" id="ARBA00022977"/>
    </source>
</evidence>
<comment type="pathway">
    <text evidence="1 13">Cofactor biosynthesis; thiamine diphosphate biosynthesis; thiamine phosphate from 4-amino-2-methyl-5-diphosphomethylpyrimidine and 4-methyl-5-(2-phosphoethyl)-thiazole: step 1/1.</text>
</comment>
<evidence type="ECO:0000256" key="3">
    <source>
        <dbReference type="ARBA" id="ARBA00022723"/>
    </source>
</evidence>
<evidence type="ECO:0000256" key="6">
    <source>
        <dbReference type="ARBA" id="ARBA00022840"/>
    </source>
</evidence>
<keyword evidence="4" id="KW-0547">Nucleotide-binding</keyword>
<keyword evidence="7 13" id="KW-0460">Magnesium</keyword>
<evidence type="ECO:0000256" key="10">
    <source>
        <dbReference type="ARBA" id="ARBA00047334"/>
    </source>
</evidence>
<accession>A0A0W0VMQ9</accession>
<dbReference type="eggNOG" id="COG0352">
    <property type="taxonomic scope" value="Bacteria"/>
</dbReference>
<feature type="domain" description="Pyridoxamine kinase/Phosphomethylpyrimidine kinase" evidence="15">
    <location>
        <begin position="11"/>
        <end position="251"/>
    </location>
</feature>
<dbReference type="InterPro" id="IPR029056">
    <property type="entry name" value="Ribokinase-like"/>
</dbReference>
<keyword evidence="3 13" id="KW-0479">Metal-binding</keyword>
<dbReference type="InterPro" id="IPR004399">
    <property type="entry name" value="HMP/HMP-P_kinase_dom"/>
</dbReference>